<feature type="region of interest" description="Disordered" evidence="1">
    <location>
        <begin position="279"/>
        <end position="351"/>
    </location>
</feature>
<dbReference type="EMBL" id="CP000511">
    <property type="protein sequence ID" value="ABM15959.1"/>
    <property type="molecule type" value="Genomic_DNA"/>
</dbReference>
<proteinExistence type="predicted"/>
<dbReference type="eggNOG" id="COG1403">
    <property type="taxonomic scope" value="Bacteria"/>
</dbReference>
<organism evidence="3 4">
    <name type="scientific">Mycolicibacterium vanbaalenii (strain DSM 7251 / JCM 13017 / BCRC 16820 / KCTC 9966 / NRRL B-24157 / PYR-1)</name>
    <name type="common">Mycobacterium vanbaalenii</name>
    <dbReference type="NCBI Taxonomy" id="350058"/>
    <lineage>
        <taxon>Bacteria</taxon>
        <taxon>Bacillati</taxon>
        <taxon>Actinomycetota</taxon>
        <taxon>Actinomycetes</taxon>
        <taxon>Mycobacteriales</taxon>
        <taxon>Mycobacteriaceae</taxon>
        <taxon>Mycolicibacterium</taxon>
    </lineage>
</organism>
<feature type="compositionally biased region" description="Basic and acidic residues" evidence="1">
    <location>
        <begin position="279"/>
        <end position="298"/>
    </location>
</feature>
<sequence>MFDSGLAGLDEPALLAAIERAACEESRAGARKSAAIAALVHESVTFDDVRDQWVWDSWIETACELGAVLNTSHRRASALMRIAVALRDRLPKVAALFAAGRLSTRLIGQVTWRTRLVQDPQLLALLDTAIADKATRWEPLSDDKLTAALDAVIERYDPDAVIRAREHVSGLDFRVGASDDPDALVTVWGKILGCDAAVLAARIAELLKGLCDNDPRSVCVRRSHAVGAIVRGQDHLRCRCGSPDCTAAAVVPGSSNVVISVLADPAALDAVRQLIADQDRDQQDKLADKQAKAKEQGKAESQPQTEPIPQPEAEAEAEPEPEAEVEVEPEAETETAIESEPAPVKPVAPSNPAACVRDSGVALLPGVKILPLVALAEAIRSGAATKTLWLPGPDPEPHYRPSAKLAAFVRARDLFCRYPGCDVPAEHCDLDHVVPYPYGPTHPSNLNCKRRTHHLGKTFAEGWQEQQLPDGTVLWTTPAGQRCTTVPGSWLFFPGWDTTTAELPPMAQPPPDPDRLAKMPKRRRTRAADQAARIKVEREHNATQRALETERAKTPEQARRAEQVRYAGLPPPASPQPDYGNDPPPF</sequence>
<reference evidence="3" key="1">
    <citation type="submission" date="2006-12" db="EMBL/GenBank/DDBJ databases">
        <title>Complete sequence of Mycobacterium vanbaalenii PYR-1.</title>
        <authorList>
            <consortium name="US DOE Joint Genome Institute"/>
            <person name="Copeland A."/>
            <person name="Lucas S."/>
            <person name="Lapidus A."/>
            <person name="Barry K."/>
            <person name="Detter J.C."/>
            <person name="Glavina del Rio T."/>
            <person name="Hammon N."/>
            <person name="Israni S."/>
            <person name="Dalin E."/>
            <person name="Tice H."/>
            <person name="Pitluck S."/>
            <person name="Singan V."/>
            <person name="Schmutz J."/>
            <person name="Larimer F."/>
            <person name="Land M."/>
            <person name="Hauser L."/>
            <person name="Kyrpides N."/>
            <person name="Anderson I.J."/>
            <person name="Miller C."/>
            <person name="Richardson P."/>
        </authorList>
    </citation>
    <scope>NUCLEOTIDE SEQUENCE [LARGE SCALE GENOMIC DNA]</scope>
    <source>
        <strain evidence="3">PYR-1</strain>
    </source>
</reference>
<gene>
    <name evidence="3" type="ordered locus">Mvan_5188</name>
</gene>
<evidence type="ECO:0000313" key="3">
    <source>
        <dbReference type="EMBL" id="ABM15959.1"/>
    </source>
</evidence>
<feature type="compositionally biased region" description="Basic and acidic residues" evidence="1">
    <location>
        <begin position="532"/>
        <end position="563"/>
    </location>
</feature>
<dbReference type="Pfam" id="PF02720">
    <property type="entry name" value="DUF222"/>
    <property type="match status" value="1"/>
</dbReference>
<dbReference type="InterPro" id="IPR003615">
    <property type="entry name" value="HNH_nuc"/>
</dbReference>
<name>A1TFK9_MYCVP</name>
<evidence type="ECO:0000313" key="4">
    <source>
        <dbReference type="Proteomes" id="UP000009159"/>
    </source>
</evidence>
<dbReference type="Proteomes" id="UP000009159">
    <property type="component" value="Chromosome"/>
</dbReference>
<keyword evidence="4" id="KW-1185">Reference proteome</keyword>
<dbReference type="HOGENOM" id="CLU_021786_3_2_11"/>
<dbReference type="KEGG" id="mva:Mvan_5188"/>
<dbReference type="InterPro" id="IPR003870">
    <property type="entry name" value="DUF222"/>
</dbReference>
<dbReference type="RefSeq" id="WP_011782329.1">
    <property type="nucleotide sequence ID" value="NC_008726.1"/>
</dbReference>
<dbReference type="CDD" id="cd00085">
    <property type="entry name" value="HNHc"/>
    <property type="match status" value="1"/>
</dbReference>
<feature type="region of interest" description="Disordered" evidence="1">
    <location>
        <begin position="500"/>
        <end position="586"/>
    </location>
</feature>
<evidence type="ECO:0000256" key="1">
    <source>
        <dbReference type="SAM" id="MobiDB-lite"/>
    </source>
</evidence>
<feature type="compositionally biased region" description="Acidic residues" evidence="1">
    <location>
        <begin position="313"/>
        <end position="337"/>
    </location>
</feature>
<protein>
    <recommendedName>
        <fullName evidence="2">DUF222 domain-containing protein</fullName>
    </recommendedName>
</protein>
<feature type="domain" description="DUF222" evidence="2">
    <location>
        <begin position="21"/>
        <end position="272"/>
    </location>
</feature>
<evidence type="ECO:0000259" key="2">
    <source>
        <dbReference type="Pfam" id="PF02720"/>
    </source>
</evidence>
<accession>A1TFK9</accession>
<dbReference type="STRING" id="350058.Mvan_5188"/>
<dbReference type="AlphaFoldDB" id="A1TFK9"/>